<dbReference type="AlphaFoldDB" id="A0A367CF63"/>
<evidence type="ECO:0000256" key="2">
    <source>
        <dbReference type="SAM" id="Phobius"/>
    </source>
</evidence>
<feature type="region of interest" description="Disordered" evidence="1">
    <location>
        <begin position="542"/>
        <end position="587"/>
    </location>
</feature>
<evidence type="ECO:0000313" key="5">
    <source>
        <dbReference type="Proteomes" id="UP000252797"/>
    </source>
</evidence>
<dbReference type="Pfam" id="PF11992">
    <property type="entry name" value="TgpA_N"/>
    <property type="match status" value="1"/>
</dbReference>
<name>A0A367CF63_9ENTE</name>
<dbReference type="PANTHER" id="PTHR42736">
    <property type="entry name" value="PROTEIN-GLUTAMINE GAMMA-GLUTAMYLTRANSFERASE"/>
    <property type="match status" value="1"/>
</dbReference>
<keyword evidence="2" id="KW-0472">Membrane</keyword>
<keyword evidence="2" id="KW-1133">Transmembrane helix</keyword>
<evidence type="ECO:0000259" key="3">
    <source>
        <dbReference type="SMART" id="SM00460"/>
    </source>
</evidence>
<evidence type="ECO:0000256" key="1">
    <source>
        <dbReference type="SAM" id="MobiDB-lite"/>
    </source>
</evidence>
<organism evidence="4 5">
    <name type="scientific">Enterococcus durans</name>
    <dbReference type="NCBI Taxonomy" id="53345"/>
    <lineage>
        <taxon>Bacteria</taxon>
        <taxon>Bacillati</taxon>
        <taxon>Bacillota</taxon>
        <taxon>Bacilli</taxon>
        <taxon>Lactobacillales</taxon>
        <taxon>Enterococcaceae</taxon>
        <taxon>Enterococcus</taxon>
    </lineage>
</organism>
<feature type="transmembrane region" description="Helical" evidence="2">
    <location>
        <begin position="58"/>
        <end position="74"/>
    </location>
</feature>
<dbReference type="PANTHER" id="PTHR42736:SF1">
    <property type="entry name" value="PROTEIN-GLUTAMINE GAMMA-GLUTAMYLTRANSFERASE"/>
    <property type="match status" value="1"/>
</dbReference>
<comment type="caution">
    <text evidence="4">The sequence shown here is derived from an EMBL/GenBank/DDBJ whole genome shotgun (WGS) entry which is preliminary data.</text>
</comment>
<dbReference type="RefSeq" id="WP_113845998.1">
    <property type="nucleotide sequence ID" value="NZ_LEPB01000004.1"/>
</dbReference>
<feature type="compositionally biased region" description="Polar residues" evidence="1">
    <location>
        <begin position="550"/>
        <end position="577"/>
    </location>
</feature>
<dbReference type="EMBL" id="LEPB01000004">
    <property type="protein sequence ID" value="RCA11194.1"/>
    <property type="molecule type" value="Genomic_DNA"/>
</dbReference>
<dbReference type="InterPro" id="IPR052901">
    <property type="entry name" value="Bact_TGase-like"/>
</dbReference>
<dbReference type="InterPro" id="IPR038765">
    <property type="entry name" value="Papain-like_cys_pep_sf"/>
</dbReference>
<feature type="transmembrane region" description="Helical" evidence="2">
    <location>
        <begin position="104"/>
        <end position="126"/>
    </location>
</feature>
<dbReference type="Gene3D" id="3.10.620.30">
    <property type="match status" value="1"/>
</dbReference>
<feature type="transmembrane region" description="Helical" evidence="2">
    <location>
        <begin position="596"/>
        <end position="613"/>
    </location>
</feature>
<feature type="domain" description="Transglutaminase-like" evidence="3">
    <location>
        <begin position="463"/>
        <end position="537"/>
    </location>
</feature>
<feature type="transmembrane region" description="Helical" evidence="2">
    <location>
        <begin position="157"/>
        <end position="174"/>
    </location>
</feature>
<evidence type="ECO:0000313" key="4">
    <source>
        <dbReference type="EMBL" id="RCA11194.1"/>
    </source>
</evidence>
<keyword evidence="2" id="KW-0812">Transmembrane</keyword>
<dbReference type="STRING" id="53345.LIU_10375"/>
<feature type="transmembrane region" description="Helical" evidence="2">
    <location>
        <begin position="133"/>
        <end position="151"/>
    </location>
</feature>
<dbReference type="InterPro" id="IPR021878">
    <property type="entry name" value="TgpA_N"/>
</dbReference>
<gene>
    <name evidence="4" type="ORF">EA71_01949</name>
</gene>
<dbReference type="SUPFAM" id="SSF54001">
    <property type="entry name" value="Cysteine proteinases"/>
    <property type="match status" value="1"/>
</dbReference>
<dbReference type="SMART" id="SM00460">
    <property type="entry name" value="TGc"/>
    <property type="match status" value="1"/>
</dbReference>
<reference evidence="4 5" key="1">
    <citation type="submission" date="2015-06" db="EMBL/GenBank/DDBJ databases">
        <title>The Genome Sequence of Enterococcus durans 4EA1.</title>
        <authorList>
            <consortium name="The Broad Institute Genomics Platform"/>
            <consortium name="The Broad Institute Genome Sequencing Center for Infectious Disease"/>
            <person name="Earl A.M."/>
            <person name="Van Tyne D."/>
            <person name="Lebreton F."/>
            <person name="Saavedra J.T."/>
            <person name="Gilmore M.S."/>
            <person name="Manson Mcguire A."/>
            <person name="Clock S."/>
            <person name="Crupain M."/>
            <person name="Rangan U."/>
            <person name="Young S."/>
            <person name="Abouelleil A."/>
            <person name="Cao P."/>
            <person name="Chapman S.B."/>
            <person name="Griggs A."/>
            <person name="Priest M."/>
            <person name="Shea T."/>
            <person name="Wortman J."/>
            <person name="Nusbaum C."/>
            <person name="Birren B."/>
        </authorList>
    </citation>
    <scope>NUCLEOTIDE SEQUENCE [LARGE SCALE GENOMIC DNA]</scope>
    <source>
        <strain evidence="4 5">4EA1</strain>
    </source>
</reference>
<feature type="compositionally biased region" description="Low complexity" evidence="1">
    <location>
        <begin position="578"/>
        <end position="587"/>
    </location>
</feature>
<dbReference type="Proteomes" id="UP000252797">
    <property type="component" value="Unassembled WGS sequence"/>
</dbReference>
<dbReference type="InterPro" id="IPR002931">
    <property type="entry name" value="Transglutaminase-like"/>
</dbReference>
<proteinExistence type="predicted"/>
<feature type="transmembrane region" description="Helical" evidence="2">
    <location>
        <begin position="34"/>
        <end position="51"/>
    </location>
</feature>
<sequence>MTDKKILWLRGIYCFFILSVPVPVFLSANQLPEYLTLVLIIGLIAAVTAGLRSKLLRLPFYIILAIGALIRYFPETPFSFRWFSQFYAQISLELGQLFQGELNYFPAKTAFCLILCLIYLTCLLVIDYDLWPIPFILITVYFMLLTIFRDFDLFEEMIFVVAVLCIYLIFRQLLVTLPSNKKGQFLLLTNSTLLVLLVISATLPSYLPTFNQALEEKSEPIRDYLNQEGLYDKINNYQATGTAKTGFSENDEQLGGPLYDNNDAVFTVVQPESNYWKVENKTDYTGKGWNEDPNAPLTPVENIPYGLQEYQKADATPQTAQLSLKSQAYIPYPYGNIQLTTLPDQNEMPVYFLQQSNRFILTGAKKDTTVTMAVNKISTSPDNLQAIQISADDKKRLENFLQLPSSLPERVKNLANELTDGLATPIEKVKAIEDHLKSLGNYRYSKIDAQHTPENRDYVDYFLFDTKVGYCDNFSTAMVVLLRAAGLPARWAKGFTGGYQTGTKDDNKIYTILNSNAHSWPEVYFPGFGWLPFEPTPAFSNPATAEQEVSETSSAPLASDAAEQSSEPADTQRSSSETTTTTENGTTDTLKKNNKFLFFALFSVLVLVVLGLYRKKLYWFIYVLCLHLFIGNERQAYRFLLWGCERLLPRAPEEDLISYSMRFETNYPLNDRFIKLTTHYEAFLYGSHAEPFDKAMYRAVADAIRKQI</sequence>
<dbReference type="Pfam" id="PF01841">
    <property type="entry name" value="Transglut_core"/>
    <property type="match status" value="1"/>
</dbReference>
<accession>A0A367CF63</accession>
<feature type="transmembrane region" description="Helical" evidence="2">
    <location>
        <begin position="186"/>
        <end position="207"/>
    </location>
</feature>
<protein>
    <recommendedName>
        <fullName evidence="3">Transglutaminase-like domain-containing protein</fullName>
    </recommendedName>
</protein>
<feature type="transmembrane region" description="Helical" evidence="2">
    <location>
        <begin position="7"/>
        <end position="28"/>
    </location>
</feature>